<dbReference type="Proteomes" id="UP000276634">
    <property type="component" value="Unassembled WGS sequence"/>
</dbReference>
<dbReference type="InterPro" id="IPR036465">
    <property type="entry name" value="vWFA_dom_sf"/>
</dbReference>
<dbReference type="SMART" id="SM00327">
    <property type="entry name" value="VWA"/>
    <property type="match status" value="1"/>
</dbReference>
<keyword evidence="4" id="KW-1185">Reference proteome</keyword>
<dbReference type="Gene3D" id="3.40.50.410">
    <property type="entry name" value="von Willebrand factor, type A domain"/>
    <property type="match status" value="1"/>
</dbReference>
<dbReference type="OrthoDB" id="9758211at2"/>
<dbReference type="Pfam" id="PF00092">
    <property type="entry name" value="VWA"/>
    <property type="match status" value="1"/>
</dbReference>
<feature type="compositionally biased region" description="Gly residues" evidence="1">
    <location>
        <begin position="210"/>
        <end position="225"/>
    </location>
</feature>
<dbReference type="EMBL" id="RJVI01000003">
    <property type="protein sequence ID" value="ROR29494.1"/>
    <property type="molecule type" value="Genomic_DNA"/>
</dbReference>
<dbReference type="InterPro" id="IPR051928">
    <property type="entry name" value="NorD/CobT"/>
</dbReference>
<evidence type="ECO:0000256" key="1">
    <source>
        <dbReference type="SAM" id="MobiDB-lite"/>
    </source>
</evidence>
<reference evidence="3 4" key="1">
    <citation type="submission" date="2018-11" db="EMBL/GenBank/DDBJ databases">
        <title>Genomic Encyclopedia of Type Strains, Phase IV (KMG-IV): sequencing the most valuable type-strain genomes for metagenomic binning, comparative biology and taxonomic classification.</title>
        <authorList>
            <person name="Goeker M."/>
        </authorList>
    </citation>
    <scope>NUCLEOTIDE SEQUENCE [LARGE SCALE GENOMIC DNA]</scope>
    <source>
        <strain evidence="3 4">DSM 100275</strain>
    </source>
</reference>
<dbReference type="RefSeq" id="WP_123401915.1">
    <property type="nucleotide sequence ID" value="NZ_RJVI01000003.1"/>
</dbReference>
<feature type="domain" description="VWFA" evidence="2">
    <location>
        <begin position="416"/>
        <end position="568"/>
    </location>
</feature>
<dbReference type="InterPro" id="IPR002035">
    <property type="entry name" value="VWF_A"/>
</dbReference>
<gene>
    <name evidence="3" type="ORF">EDC57_2164</name>
</gene>
<dbReference type="PANTHER" id="PTHR41248">
    <property type="entry name" value="NORD PROTEIN"/>
    <property type="match status" value="1"/>
</dbReference>
<dbReference type="PROSITE" id="PS50234">
    <property type="entry name" value="VWFA"/>
    <property type="match status" value="1"/>
</dbReference>
<evidence type="ECO:0000313" key="4">
    <source>
        <dbReference type="Proteomes" id="UP000276634"/>
    </source>
</evidence>
<feature type="region of interest" description="Disordered" evidence="1">
    <location>
        <begin position="205"/>
        <end position="232"/>
    </location>
</feature>
<comment type="caution">
    <text evidence="3">The sequence shown here is derived from an EMBL/GenBank/DDBJ whole genome shotgun (WGS) entry which is preliminary data.</text>
</comment>
<protein>
    <submittedName>
        <fullName evidence="3">Nitric oxide reductase NorD protein</fullName>
    </submittedName>
</protein>
<dbReference type="SUPFAM" id="SSF53300">
    <property type="entry name" value="vWA-like"/>
    <property type="match status" value="1"/>
</dbReference>
<evidence type="ECO:0000313" key="3">
    <source>
        <dbReference type="EMBL" id="ROR29494.1"/>
    </source>
</evidence>
<accession>A0A3N1XS62</accession>
<sequence length="605" mass="66530">MEESVGLLWHRLITRAAGRGHPEAAVTLEAVRPVVGMLFRAAGGGGGVAVTAGAARRHGARRRLLERIAGSGERAELASVDAEALRLPPCIDLFPEAALNRDLYLWLAALAAAPGPAAGGEDAWLAANQWRTRWVLGRLPGMRPRYRRLVAAHLARRPDPARLRGAEAARERAVREALERPGTVTAWPAAGPPVHPVPLWLYPAPEGRGDGGQGAEGDGGGGRARSGGRRHAAERVALPQRRGGLLLNRFEVLMTLGEYVRVHREPEEGEADPAAADDLDHLSVARGGRSVASRVRFDLDLPAAEADDRPLGPGIRLPEWDWRRGRLLPERCLVRPMVAARAAPAVLPAHLRRPARRLRRHFEALAPGRLWHRRRPEGQELDLEALLEFSADRLRGRADAERGLHCALDRGGRSLSCLLLADLSLSTDAWIGESGRVIDVIRDSLFLFAEALAATGDRYAIYGFSSRRREHVRMNLIKAFHERYDAAVRGRIAAVRPGYYTRMGAAVRYATRLLAAERAARRLLLLLTDGKPNDLDHYEGRYGIEDTREAVREARRQGLVPFCVTIDEEGAAYLPHLFGSEGFVVVRRPGELPRELPLLYARLTA</sequence>
<proteinExistence type="predicted"/>
<organism evidence="3 4">
    <name type="scientific">Inmirania thermothiophila</name>
    <dbReference type="NCBI Taxonomy" id="1750597"/>
    <lineage>
        <taxon>Bacteria</taxon>
        <taxon>Pseudomonadati</taxon>
        <taxon>Pseudomonadota</taxon>
        <taxon>Gammaproteobacteria</taxon>
        <taxon>Chromatiales</taxon>
        <taxon>Ectothiorhodospiraceae</taxon>
        <taxon>Inmirania</taxon>
    </lineage>
</organism>
<dbReference type="AlphaFoldDB" id="A0A3N1XS62"/>
<evidence type="ECO:0000259" key="2">
    <source>
        <dbReference type="PROSITE" id="PS50234"/>
    </source>
</evidence>
<dbReference type="CDD" id="cd01454">
    <property type="entry name" value="vWA_norD_type"/>
    <property type="match status" value="1"/>
</dbReference>
<dbReference type="PANTHER" id="PTHR41248:SF1">
    <property type="entry name" value="NORD PROTEIN"/>
    <property type="match status" value="1"/>
</dbReference>
<name>A0A3N1XS62_9GAMM</name>